<dbReference type="Proteomes" id="UP001501508">
    <property type="component" value="Unassembled WGS sequence"/>
</dbReference>
<dbReference type="PANTHER" id="PTHR12110">
    <property type="entry name" value="HYDROXYPYRUVATE ISOMERASE"/>
    <property type="match status" value="1"/>
</dbReference>
<evidence type="ECO:0000313" key="3">
    <source>
        <dbReference type="Proteomes" id="UP001501508"/>
    </source>
</evidence>
<evidence type="ECO:0000259" key="1">
    <source>
        <dbReference type="Pfam" id="PF01261"/>
    </source>
</evidence>
<proteinExistence type="predicted"/>
<keyword evidence="3" id="KW-1185">Reference proteome</keyword>
<dbReference type="EMBL" id="BAABEY010000002">
    <property type="protein sequence ID" value="GAA4432009.1"/>
    <property type="molecule type" value="Genomic_DNA"/>
</dbReference>
<sequence>MFSDTRITCAYLFIISRYGYPPPVTATVQHIREMAAAGFTSMELEGIGPDNIRYLFENRQQVADTLDAYGVEVPVFCTVLPGMSAVADGERLENLEFFEMGCETAKFLGAAGVLDNGPLLPLHYPADQQVKRHYNGEALASLLPPPGFEWPVYWHELTGTFREACRIAARYGLDYHLHPCEGCLTATTDAFLLFADAVNAPNLKFNLDTANQFLVHDNLPLSLMRLTDRINYIHISDNTGSRVEHLPPGAGNIPWDAFFATLRDTGFRGRLAIDVGGEENGAADPEDAYRRTAVWLEQQLERFEILT</sequence>
<dbReference type="Gene3D" id="3.20.20.150">
    <property type="entry name" value="Divalent-metal-dependent TIM barrel enzymes"/>
    <property type="match status" value="1"/>
</dbReference>
<comment type="caution">
    <text evidence="2">The sequence shown here is derived from an EMBL/GenBank/DDBJ whole genome shotgun (WGS) entry which is preliminary data.</text>
</comment>
<protein>
    <recommendedName>
        <fullName evidence="1">Xylose isomerase-like TIM barrel domain-containing protein</fullName>
    </recommendedName>
</protein>
<dbReference type="Pfam" id="PF01261">
    <property type="entry name" value="AP_endonuc_2"/>
    <property type="match status" value="1"/>
</dbReference>
<dbReference type="InterPro" id="IPR036237">
    <property type="entry name" value="Xyl_isomerase-like_sf"/>
</dbReference>
<reference evidence="3" key="1">
    <citation type="journal article" date="2019" name="Int. J. Syst. Evol. Microbiol.">
        <title>The Global Catalogue of Microorganisms (GCM) 10K type strain sequencing project: providing services to taxonomists for standard genome sequencing and annotation.</title>
        <authorList>
            <consortium name="The Broad Institute Genomics Platform"/>
            <consortium name="The Broad Institute Genome Sequencing Center for Infectious Disease"/>
            <person name="Wu L."/>
            <person name="Ma J."/>
        </authorList>
    </citation>
    <scope>NUCLEOTIDE SEQUENCE [LARGE SCALE GENOMIC DNA]</scope>
    <source>
        <strain evidence="3">JCM 31920</strain>
    </source>
</reference>
<evidence type="ECO:0000313" key="2">
    <source>
        <dbReference type="EMBL" id="GAA4432009.1"/>
    </source>
</evidence>
<dbReference type="InterPro" id="IPR013022">
    <property type="entry name" value="Xyl_isomerase-like_TIM-brl"/>
</dbReference>
<dbReference type="RefSeq" id="WP_345026292.1">
    <property type="nucleotide sequence ID" value="NZ_BAABEY010000002.1"/>
</dbReference>
<dbReference type="PANTHER" id="PTHR12110:SF21">
    <property type="entry name" value="XYLOSE ISOMERASE-LIKE TIM BARREL DOMAIN-CONTAINING PROTEIN"/>
    <property type="match status" value="1"/>
</dbReference>
<dbReference type="InterPro" id="IPR050312">
    <property type="entry name" value="IolE/XylAMocC-like"/>
</dbReference>
<feature type="domain" description="Xylose isomerase-like TIM barrel" evidence="1">
    <location>
        <begin position="32"/>
        <end position="298"/>
    </location>
</feature>
<name>A0ABP8LLK7_9BACT</name>
<gene>
    <name evidence="2" type="ORF">GCM10023091_03490</name>
</gene>
<dbReference type="SUPFAM" id="SSF51658">
    <property type="entry name" value="Xylose isomerase-like"/>
    <property type="match status" value="1"/>
</dbReference>
<accession>A0ABP8LLK7</accession>
<organism evidence="2 3">
    <name type="scientific">Ravibacter arvi</name>
    <dbReference type="NCBI Taxonomy" id="2051041"/>
    <lineage>
        <taxon>Bacteria</taxon>
        <taxon>Pseudomonadati</taxon>
        <taxon>Bacteroidota</taxon>
        <taxon>Cytophagia</taxon>
        <taxon>Cytophagales</taxon>
        <taxon>Spirosomataceae</taxon>
        <taxon>Ravibacter</taxon>
    </lineage>
</organism>